<protein>
    <submittedName>
        <fullName evidence="3">Uncharacterized protein</fullName>
    </submittedName>
</protein>
<feature type="coiled-coil region" evidence="1">
    <location>
        <begin position="261"/>
        <end position="317"/>
    </location>
</feature>
<name>A0A917FIA4_9GAMM</name>
<evidence type="ECO:0000256" key="1">
    <source>
        <dbReference type="SAM" id="Coils"/>
    </source>
</evidence>
<feature type="transmembrane region" description="Helical" evidence="2">
    <location>
        <begin position="521"/>
        <end position="544"/>
    </location>
</feature>
<keyword evidence="2" id="KW-0472">Membrane</keyword>
<dbReference type="AlphaFoldDB" id="A0A917FIA4"/>
<reference evidence="3" key="1">
    <citation type="journal article" date="2014" name="Int. J. Syst. Evol. Microbiol.">
        <title>Complete genome sequence of Corynebacterium casei LMG S-19264T (=DSM 44701T), isolated from a smear-ripened cheese.</title>
        <authorList>
            <consortium name="US DOE Joint Genome Institute (JGI-PGF)"/>
            <person name="Walter F."/>
            <person name="Albersmeier A."/>
            <person name="Kalinowski J."/>
            <person name="Ruckert C."/>
        </authorList>
    </citation>
    <scope>NUCLEOTIDE SEQUENCE</scope>
    <source>
        <strain evidence="3">CGMCC 1.12181</strain>
    </source>
</reference>
<feature type="transmembrane region" description="Helical" evidence="2">
    <location>
        <begin position="120"/>
        <end position="138"/>
    </location>
</feature>
<dbReference type="Proteomes" id="UP000605253">
    <property type="component" value="Unassembled WGS sequence"/>
</dbReference>
<keyword evidence="1" id="KW-0175">Coiled coil</keyword>
<evidence type="ECO:0000256" key="2">
    <source>
        <dbReference type="SAM" id="Phobius"/>
    </source>
</evidence>
<feature type="transmembrane region" description="Helical" evidence="2">
    <location>
        <begin position="89"/>
        <end position="114"/>
    </location>
</feature>
<proteinExistence type="predicted"/>
<dbReference type="EMBL" id="BMEO01000002">
    <property type="protein sequence ID" value="GGF86825.1"/>
    <property type="molecule type" value="Genomic_DNA"/>
</dbReference>
<evidence type="ECO:0000313" key="3">
    <source>
        <dbReference type="EMBL" id="GGF86825.1"/>
    </source>
</evidence>
<gene>
    <name evidence="3" type="ORF">GCM10011365_04840</name>
</gene>
<comment type="caution">
    <text evidence="3">The sequence shown here is derived from an EMBL/GenBank/DDBJ whole genome shotgun (WGS) entry which is preliminary data.</text>
</comment>
<accession>A0A917FIA4</accession>
<keyword evidence="2" id="KW-0812">Transmembrane</keyword>
<feature type="transmembrane region" description="Helical" evidence="2">
    <location>
        <begin position="20"/>
        <end position="44"/>
    </location>
</feature>
<sequence length="545" mass="60581">MAQPVTVVEDNLLSANYFTAIITGVILALAIQFVLTALSVAMGISAIGDVRSRYVDAKLDVSPDDSQNRDINSDAGDSMSLGVKVTSGFGLWSVLTTCIALFVGTALAINLSVIQTPVTAAVMALVIWAVFFILLFYLETKVAGTVLGNLIATVTAGIKSGSQAVAGLFEPSEQKKLDQMIRHGIGTFKDELDSQFDWNEVSQKIDAFTAQLDRKVPDYDELRADLNDMVKTSRHRDNSAMWMVIQQVLTQAINKQNNLPEDEAKKKALQLRELIDEMRDSYAKGDNAVEGLKYVVANFSNQEKADVDKRLEEFKKRLSEATPERFSKAQLQQDLDDVLNDPNTLTTIIANKFEGVNRESIIEALDNNTRLDKDQLNGYADSIEAGIERIVSEFDKDNVNRLSKRMERKVAAFLDRTGRDELAYAELKQDVMDMVDEPRHSVEVLKARLDQFDRDTIRALVTNNRFINDEHIDRVVQTIEDAKQTVADKLHKADESIRRTARNLQRKAVIKAEHARKLAAVAAWWLVASAVLSAGAAVLATMVVM</sequence>
<evidence type="ECO:0000313" key="4">
    <source>
        <dbReference type="Proteomes" id="UP000605253"/>
    </source>
</evidence>
<reference evidence="3" key="2">
    <citation type="submission" date="2020-09" db="EMBL/GenBank/DDBJ databases">
        <authorList>
            <person name="Sun Q."/>
            <person name="Zhou Y."/>
        </authorList>
    </citation>
    <scope>NUCLEOTIDE SEQUENCE</scope>
    <source>
        <strain evidence="3">CGMCC 1.12181</strain>
    </source>
</reference>
<organism evidence="3 4">
    <name type="scientific">Marinicella pacifica</name>
    <dbReference type="NCBI Taxonomy" id="1171543"/>
    <lineage>
        <taxon>Bacteria</taxon>
        <taxon>Pseudomonadati</taxon>
        <taxon>Pseudomonadota</taxon>
        <taxon>Gammaproteobacteria</taxon>
        <taxon>Lysobacterales</taxon>
        <taxon>Marinicellaceae</taxon>
        <taxon>Marinicella</taxon>
    </lineage>
</organism>
<keyword evidence="4" id="KW-1185">Reference proteome</keyword>
<keyword evidence="2" id="KW-1133">Transmembrane helix</keyword>